<protein>
    <recommendedName>
        <fullName evidence="5">Tissue inhibitor of metalloproteinase</fullName>
    </recommendedName>
</protein>
<feature type="chain" id="PRO_5012873361" description="Tissue inhibitor of metalloproteinase" evidence="2">
    <location>
        <begin position="21"/>
        <end position="216"/>
    </location>
</feature>
<sequence>MSKFFSISIICLLLASKSFACQCIGPSANIEENWKGAYQVFVGEVLESSPDKLYLASGLSYTYYTIQVIEPLKGNYHPKYRLRTFEKISHGSCDYTFEVGKKYLIYAYSDNGKLSTNICSRTAPIEEVNENELEELRRLTKDYGEEKGTALIIEKSVAERELGVAKAKINELSNATEELSNTNNWLLGISLALAMLLILSVFTSLRRKKDKVQHGS</sequence>
<name>A0A239IZ85_9BACT</name>
<keyword evidence="1" id="KW-0472">Membrane</keyword>
<evidence type="ECO:0000256" key="2">
    <source>
        <dbReference type="SAM" id="SignalP"/>
    </source>
</evidence>
<evidence type="ECO:0000313" key="3">
    <source>
        <dbReference type="EMBL" id="SNS97734.1"/>
    </source>
</evidence>
<dbReference type="Proteomes" id="UP000198432">
    <property type="component" value="Unassembled WGS sequence"/>
</dbReference>
<keyword evidence="1" id="KW-1133">Transmembrane helix</keyword>
<dbReference type="AlphaFoldDB" id="A0A239IZ85"/>
<feature type="signal peptide" evidence="2">
    <location>
        <begin position="1"/>
        <end position="20"/>
    </location>
</feature>
<keyword evidence="4" id="KW-1185">Reference proteome</keyword>
<feature type="transmembrane region" description="Helical" evidence="1">
    <location>
        <begin position="185"/>
        <end position="205"/>
    </location>
</feature>
<evidence type="ECO:0000313" key="4">
    <source>
        <dbReference type="Proteomes" id="UP000198432"/>
    </source>
</evidence>
<accession>A0A239IZ85</accession>
<reference evidence="4" key="1">
    <citation type="submission" date="2017-06" db="EMBL/GenBank/DDBJ databases">
        <authorList>
            <person name="Varghese N."/>
            <person name="Submissions S."/>
        </authorList>
    </citation>
    <scope>NUCLEOTIDE SEQUENCE [LARGE SCALE GENOMIC DNA]</scope>
    <source>
        <strain evidence="4">NKM1</strain>
    </source>
</reference>
<dbReference type="Gene3D" id="2.40.50.120">
    <property type="match status" value="1"/>
</dbReference>
<keyword evidence="1" id="KW-0812">Transmembrane</keyword>
<evidence type="ECO:0000256" key="1">
    <source>
        <dbReference type="SAM" id="Phobius"/>
    </source>
</evidence>
<keyword evidence="2" id="KW-0732">Signal</keyword>
<dbReference type="RefSeq" id="WP_089320662.1">
    <property type="nucleotide sequence ID" value="NZ_FZOQ01000019.1"/>
</dbReference>
<dbReference type="SUPFAM" id="SSF50242">
    <property type="entry name" value="TIMP-like"/>
    <property type="match status" value="1"/>
</dbReference>
<organism evidence="3 4">
    <name type="scientific">Pontibacter ummariensis</name>
    <dbReference type="NCBI Taxonomy" id="1610492"/>
    <lineage>
        <taxon>Bacteria</taxon>
        <taxon>Pseudomonadati</taxon>
        <taxon>Bacteroidota</taxon>
        <taxon>Cytophagia</taxon>
        <taxon>Cytophagales</taxon>
        <taxon>Hymenobacteraceae</taxon>
        <taxon>Pontibacter</taxon>
    </lineage>
</organism>
<gene>
    <name evidence="3" type="ORF">SAMN06296052_11938</name>
</gene>
<proteinExistence type="predicted"/>
<dbReference type="InterPro" id="IPR008993">
    <property type="entry name" value="TIMP-like_OB-fold"/>
</dbReference>
<evidence type="ECO:0008006" key="5">
    <source>
        <dbReference type="Google" id="ProtNLM"/>
    </source>
</evidence>
<dbReference type="OrthoDB" id="854100at2"/>
<dbReference type="EMBL" id="FZOQ01000019">
    <property type="protein sequence ID" value="SNS97734.1"/>
    <property type="molecule type" value="Genomic_DNA"/>
</dbReference>